<evidence type="ECO:0000313" key="2">
    <source>
        <dbReference type="Proteomes" id="UP000186308"/>
    </source>
</evidence>
<dbReference type="OrthoDB" id="9906087at2"/>
<accession>A0A8G2CJ25</accession>
<dbReference type="AlphaFoldDB" id="A0A8G2CJ25"/>
<reference evidence="1 2" key="1">
    <citation type="submission" date="2017-01" db="EMBL/GenBank/DDBJ databases">
        <authorList>
            <person name="Varghese N."/>
            <person name="Submissions S."/>
        </authorList>
    </citation>
    <scope>NUCLEOTIDE SEQUENCE [LARGE SCALE GENOMIC DNA]</scope>
    <source>
        <strain evidence="1 2">ATCC 35905</strain>
    </source>
</reference>
<comment type="caution">
    <text evidence="1">The sequence shown here is derived from an EMBL/GenBank/DDBJ whole genome shotgun (WGS) entry which is preliminary data.</text>
</comment>
<organism evidence="1 2">
    <name type="scientific">Acidiphilium rubrum</name>
    <dbReference type="NCBI Taxonomy" id="526"/>
    <lineage>
        <taxon>Bacteria</taxon>
        <taxon>Pseudomonadati</taxon>
        <taxon>Pseudomonadota</taxon>
        <taxon>Alphaproteobacteria</taxon>
        <taxon>Acetobacterales</taxon>
        <taxon>Acidocellaceae</taxon>
        <taxon>Acidiphilium</taxon>
    </lineage>
</organism>
<dbReference type="RefSeq" id="WP_139333983.1">
    <property type="nucleotide sequence ID" value="NZ_FTNE01000004.1"/>
</dbReference>
<dbReference type="Proteomes" id="UP000186308">
    <property type="component" value="Unassembled WGS sequence"/>
</dbReference>
<keyword evidence="2" id="KW-1185">Reference proteome</keyword>
<evidence type="ECO:0000313" key="1">
    <source>
        <dbReference type="EMBL" id="SIQ41041.1"/>
    </source>
</evidence>
<name>A0A8G2CJ25_ACIRU</name>
<gene>
    <name evidence="1" type="ORF">SAMN05421828_104147</name>
</gene>
<sequence>MSDYATAKIADHHTPIVSPLILTDRLISLAQDAERAGLPIVANRLVRLALRTCAPLPRHRLRG</sequence>
<proteinExistence type="predicted"/>
<dbReference type="EMBL" id="FTNE01000004">
    <property type="protein sequence ID" value="SIQ41041.1"/>
    <property type="molecule type" value="Genomic_DNA"/>
</dbReference>
<protein>
    <submittedName>
        <fullName evidence="1">Uncharacterized protein</fullName>
    </submittedName>
</protein>